<accession>A0A9P7FZ66</accession>
<evidence type="ECO:0000313" key="1">
    <source>
        <dbReference type="EMBL" id="KAG5640011.1"/>
    </source>
</evidence>
<evidence type="ECO:0000313" key="2">
    <source>
        <dbReference type="Proteomes" id="UP000775547"/>
    </source>
</evidence>
<dbReference type="EMBL" id="JABCKV010001410">
    <property type="protein sequence ID" value="KAG5640011.1"/>
    <property type="molecule type" value="Genomic_DNA"/>
</dbReference>
<protein>
    <submittedName>
        <fullName evidence="1">Uncharacterized protein</fullName>
    </submittedName>
</protein>
<dbReference type="Proteomes" id="UP000775547">
    <property type="component" value="Unassembled WGS sequence"/>
</dbReference>
<gene>
    <name evidence="1" type="ORF">DXG03_001791</name>
</gene>
<reference evidence="1" key="2">
    <citation type="submission" date="2021-10" db="EMBL/GenBank/DDBJ databases">
        <title>Phylogenomics reveals ancestral predisposition of the termite-cultivated fungus Termitomyces towards a domesticated lifestyle.</title>
        <authorList>
            <person name="Auxier B."/>
            <person name="Grum-Grzhimaylo A."/>
            <person name="Cardenas M.E."/>
            <person name="Lodge J.D."/>
            <person name="Laessoe T."/>
            <person name="Pedersen O."/>
            <person name="Smith M.E."/>
            <person name="Kuyper T.W."/>
            <person name="Franco-Molano E.A."/>
            <person name="Baroni T.J."/>
            <person name="Aanen D.K."/>
        </authorList>
    </citation>
    <scope>NUCLEOTIDE SEQUENCE</scope>
    <source>
        <strain evidence="1">AP01</strain>
        <tissue evidence="1">Mycelium</tissue>
    </source>
</reference>
<name>A0A9P7FZ66_9AGAR</name>
<comment type="caution">
    <text evidence="1">The sequence shown here is derived from an EMBL/GenBank/DDBJ whole genome shotgun (WGS) entry which is preliminary data.</text>
</comment>
<dbReference type="OrthoDB" id="3268823at2759"/>
<reference evidence="1" key="1">
    <citation type="submission" date="2020-07" db="EMBL/GenBank/DDBJ databases">
        <authorList>
            <person name="Nieuwenhuis M."/>
            <person name="Van De Peppel L.J.J."/>
        </authorList>
    </citation>
    <scope>NUCLEOTIDE SEQUENCE</scope>
    <source>
        <strain evidence="1">AP01</strain>
        <tissue evidence="1">Mycelium</tissue>
    </source>
</reference>
<organism evidence="1 2">
    <name type="scientific">Asterophora parasitica</name>
    <dbReference type="NCBI Taxonomy" id="117018"/>
    <lineage>
        <taxon>Eukaryota</taxon>
        <taxon>Fungi</taxon>
        <taxon>Dikarya</taxon>
        <taxon>Basidiomycota</taxon>
        <taxon>Agaricomycotina</taxon>
        <taxon>Agaricomycetes</taxon>
        <taxon>Agaricomycetidae</taxon>
        <taxon>Agaricales</taxon>
        <taxon>Tricholomatineae</taxon>
        <taxon>Lyophyllaceae</taxon>
        <taxon>Asterophora</taxon>
    </lineage>
</organism>
<sequence length="197" mass="21841">MKWLTDARSTSNDFESAQSLVITTTAWTHPLGVAGAMWKGVSLEESYQKVLDNNSDWQLNMSEQYKTMLVMKIKDQESMTKQVKNEGNAVKERILGMTGGEASQRPVQPNQNEDLTISDTSHSPIIANVDLSTAPNASLPHGLKINYTTSQMSGSSRSLQRNSFLNKIKGKVKVFSRKLAHNEQKVKEGRCLLGKVA</sequence>
<keyword evidence="2" id="KW-1185">Reference proteome</keyword>
<proteinExistence type="predicted"/>
<dbReference type="AlphaFoldDB" id="A0A9P7FZ66"/>